<dbReference type="InterPro" id="IPR051788">
    <property type="entry name" value="MFS_Transporter"/>
</dbReference>
<feature type="transmembrane region" description="Helical" evidence="7">
    <location>
        <begin position="250"/>
        <end position="267"/>
    </location>
</feature>
<sequence length="427" mass="44066">MTTFEHTRRACYTGSFTQAIVNNLAPLLFIVFQTGYQVPLEMLGRLVLLNFATQLVTDIVAVRYADRIGYRVPLVLAHALSAVGLVSLAVAPAVVPSPYLGLCLAVVVYAVGGGLLEVLVSPVVDALPSPAEGKAAQMSLLHSFYCWGQVAVVAGSTLLLAGIGQDAWQILPLVWAVVPLVNVVAFMKVPLPATVPDEHRTSLKALLSAPAFVAAIVLMLAAGAAELTMSQWSSLFAEEGLGVSKVWGDLAGPCLFAVLMGIGRIVYGLWGERIPLVPAMIFCGALATACYLVVCLSGDPIISLIGCAVCGLAVSLLWPGTFSLASARFPLGGAAMFGMLAVFGDAGGAVGPWIAGAAADAAGTGETVLRRIAEVLPDDGGSGLRTGLTVATVFPLIIVVVTLLYGAAARRSAVAVHGESGEEAISR</sequence>
<proteinExistence type="inferred from homology"/>
<feature type="transmembrane region" description="Helical" evidence="7">
    <location>
        <begin position="99"/>
        <end position="124"/>
    </location>
</feature>
<dbReference type="EMBL" id="JBFALK010000015">
    <property type="protein sequence ID" value="MEV0972149.1"/>
    <property type="molecule type" value="Genomic_DNA"/>
</dbReference>
<dbReference type="SUPFAM" id="SSF103473">
    <property type="entry name" value="MFS general substrate transporter"/>
    <property type="match status" value="1"/>
</dbReference>
<feature type="transmembrane region" description="Helical" evidence="7">
    <location>
        <begin position="387"/>
        <end position="408"/>
    </location>
</feature>
<feature type="transmembrane region" description="Helical" evidence="7">
    <location>
        <begin position="170"/>
        <end position="191"/>
    </location>
</feature>
<keyword evidence="4 7" id="KW-0812">Transmembrane</keyword>
<comment type="subcellular location">
    <subcellularLocation>
        <location evidence="1">Endomembrane system</location>
        <topology evidence="1">Multi-pass membrane protein</topology>
    </subcellularLocation>
</comment>
<evidence type="ECO:0000256" key="4">
    <source>
        <dbReference type="ARBA" id="ARBA00022692"/>
    </source>
</evidence>
<keyword evidence="6 7" id="KW-0472">Membrane</keyword>
<dbReference type="InterPro" id="IPR036259">
    <property type="entry name" value="MFS_trans_sf"/>
</dbReference>
<evidence type="ECO:0000256" key="1">
    <source>
        <dbReference type="ARBA" id="ARBA00004127"/>
    </source>
</evidence>
<comment type="similarity">
    <text evidence="2">Belongs to the major facilitator superfamily.</text>
</comment>
<reference evidence="8 9" key="1">
    <citation type="submission" date="2024-06" db="EMBL/GenBank/DDBJ databases">
        <title>The Natural Products Discovery Center: Release of the First 8490 Sequenced Strains for Exploring Actinobacteria Biosynthetic Diversity.</title>
        <authorList>
            <person name="Kalkreuter E."/>
            <person name="Kautsar S.A."/>
            <person name="Yang D."/>
            <person name="Bader C.D."/>
            <person name="Teijaro C.N."/>
            <person name="Fluegel L."/>
            <person name="Davis C.M."/>
            <person name="Simpson J.R."/>
            <person name="Lauterbach L."/>
            <person name="Steele A.D."/>
            <person name="Gui C."/>
            <person name="Meng S."/>
            <person name="Li G."/>
            <person name="Viehrig K."/>
            <person name="Ye F."/>
            <person name="Su P."/>
            <person name="Kiefer A.F."/>
            <person name="Nichols A."/>
            <person name="Cepeda A.J."/>
            <person name="Yan W."/>
            <person name="Fan B."/>
            <person name="Jiang Y."/>
            <person name="Adhikari A."/>
            <person name="Zheng C.-J."/>
            <person name="Schuster L."/>
            <person name="Cowan T.M."/>
            <person name="Smanski M.J."/>
            <person name="Chevrette M.G."/>
            <person name="De Carvalho L.P.S."/>
            <person name="Shen B."/>
        </authorList>
    </citation>
    <scope>NUCLEOTIDE SEQUENCE [LARGE SCALE GENOMIC DNA]</scope>
    <source>
        <strain evidence="8 9">NPDC050100</strain>
    </source>
</reference>
<gene>
    <name evidence="8" type="ORF">AB0I59_26420</name>
</gene>
<comment type="caution">
    <text evidence="8">The sequence shown here is derived from an EMBL/GenBank/DDBJ whole genome shotgun (WGS) entry which is preliminary data.</text>
</comment>
<feature type="transmembrane region" description="Helical" evidence="7">
    <location>
        <begin position="203"/>
        <end position="225"/>
    </location>
</feature>
<organism evidence="8 9">
    <name type="scientific">Microtetraspora glauca</name>
    <dbReference type="NCBI Taxonomy" id="1996"/>
    <lineage>
        <taxon>Bacteria</taxon>
        <taxon>Bacillati</taxon>
        <taxon>Actinomycetota</taxon>
        <taxon>Actinomycetes</taxon>
        <taxon>Streptosporangiales</taxon>
        <taxon>Streptosporangiaceae</taxon>
        <taxon>Microtetraspora</taxon>
    </lineage>
</organism>
<accession>A0ABV3GKM6</accession>
<evidence type="ECO:0000256" key="6">
    <source>
        <dbReference type="ARBA" id="ARBA00023136"/>
    </source>
</evidence>
<dbReference type="PANTHER" id="PTHR23514:SF3">
    <property type="entry name" value="BYPASS OF STOP CODON PROTEIN 6"/>
    <property type="match status" value="1"/>
</dbReference>
<feature type="transmembrane region" description="Helical" evidence="7">
    <location>
        <begin position="274"/>
        <end position="294"/>
    </location>
</feature>
<keyword evidence="3" id="KW-0813">Transport</keyword>
<keyword evidence="5 7" id="KW-1133">Transmembrane helix</keyword>
<evidence type="ECO:0000256" key="3">
    <source>
        <dbReference type="ARBA" id="ARBA00022448"/>
    </source>
</evidence>
<evidence type="ECO:0000313" key="8">
    <source>
        <dbReference type="EMBL" id="MEV0972149.1"/>
    </source>
</evidence>
<evidence type="ECO:0000256" key="7">
    <source>
        <dbReference type="SAM" id="Phobius"/>
    </source>
</evidence>
<evidence type="ECO:0000256" key="5">
    <source>
        <dbReference type="ARBA" id="ARBA00022989"/>
    </source>
</evidence>
<dbReference type="Gene3D" id="1.20.1250.20">
    <property type="entry name" value="MFS general substrate transporter like domains"/>
    <property type="match status" value="1"/>
</dbReference>
<evidence type="ECO:0000256" key="2">
    <source>
        <dbReference type="ARBA" id="ARBA00008335"/>
    </source>
</evidence>
<dbReference type="Pfam" id="PF07690">
    <property type="entry name" value="MFS_1"/>
    <property type="match status" value="1"/>
</dbReference>
<protein>
    <submittedName>
        <fullName evidence="8">MFS transporter</fullName>
    </submittedName>
</protein>
<keyword evidence="9" id="KW-1185">Reference proteome</keyword>
<dbReference type="InterPro" id="IPR011701">
    <property type="entry name" value="MFS"/>
</dbReference>
<dbReference type="PANTHER" id="PTHR23514">
    <property type="entry name" value="BYPASS OF STOP CODON PROTEIN 6"/>
    <property type="match status" value="1"/>
</dbReference>
<dbReference type="RefSeq" id="WP_061254499.1">
    <property type="nucleotide sequence ID" value="NZ_JBFALK010000015.1"/>
</dbReference>
<feature type="transmembrane region" description="Helical" evidence="7">
    <location>
        <begin position="300"/>
        <end position="319"/>
    </location>
</feature>
<feature type="transmembrane region" description="Helical" evidence="7">
    <location>
        <begin position="144"/>
        <end position="164"/>
    </location>
</feature>
<name>A0ABV3GKM6_MICGL</name>
<feature type="transmembrane region" description="Helical" evidence="7">
    <location>
        <begin position="74"/>
        <end position="93"/>
    </location>
</feature>
<dbReference type="Proteomes" id="UP001551675">
    <property type="component" value="Unassembled WGS sequence"/>
</dbReference>
<feature type="transmembrane region" description="Helical" evidence="7">
    <location>
        <begin position="331"/>
        <end position="355"/>
    </location>
</feature>
<evidence type="ECO:0000313" key="9">
    <source>
        <dbReference type="Proteomes" id="UP001551675"/>
    </source>
</evidence>